<dbReference type="EMBL" id="QYBB01000030">
    <property type="protein sequence ID" value="RYC30194.1"/>
    <property type="molecule type" value="Genomic_DNA"/>
</dbReference>
<evidence type="ECO:0000256" key="7">
    <source>
        <dbReference type="ARBA" id="ARBA00023136"/>
    </source>
</evidence>
<evidence type="ECO:0000256" key="6">
    <source>
        <dbReference type="ARBA" id="ARBA00022989"/>
    </source>
</evidence>
<comment type="subcellular location">
    <subcellularLocation>
        <location evidence="1">Cell membrane</location>
        <topology evidence="1">Multi-pass membrane protein</topology>
    </subcellularLocation>
</comment>
<feature type="transmembrane region" description="Helical" evidence="8">
    <location>
        <begin position="268"/>
        <end position="285"/>
    </location>
</feature>
<keyword evidence="10" id="KW-1185">Reference proteome</keyword>
<organism evidence="9 10">
    <name type="scientific">Lichenibacterium minor</name>
    <dbReference type="NCBI Taxonomy" id="2316528"/>
    <lineage>
        <taxon>Bacteria</taxon>
        <taxon>Pseudomonadati</taxon>
        <taxon>Pseudomonadota</taxon>
        <taxon>Alphaproteobacteria</taxon>
        <taxon>Hyphomicrobiales</taxon>
        <taxon>Lichenihabitantaceae</taxon>
        <taxon>Lichenibacterium</taxon>
    </lineage>
</organism>
<feature type="transmembrane region" description="Helical" evidence="8">
    <location>
        <begin position="72"/>
        <end position="93"/>
    </location>
</feature>
<dbReference type="OrthoDB" id="7947581at2"/>
<evidence type="ECO:0000256" key="8">
    <source>
        <dbReference type="SAM" id="Phobius"/>
    </source>
</evidence>
<feature type="transmembrane region" description="Helical" evidence="8">
    <location>
        <begin position="216"/>
        <end position="236"/>
    </location>
</feature>
<proteinExistence type="predicted"/>
<feature type="transmembrane region" description="Helical" evidence="8">
    <location>
        <begin position="156"/>
        <end position="182"/>
    </location>
</feature>
<feature type="transmembrane region" description="Helical" evidence="8">
    <location>
        <begin position="99"/>
        <end position="119"/>
    </location>
</feature>
<protein>
    <submittedName>
        <fullName evidence="9">ABC transporter permease</fullName>
    </submittedName>
</protein>
<evidence type="ECO:0000256" key="4">
    <source>
        <dbReference type="ARBA" id="ARBA00022519"/>
    </source>
</evidence>
<keyword evidence="3" id="KW-1003">Cell membrane</keyword>
<feature type="transmembrane region" description="Helical" evidence="8">
    <location>
        <begin position="21"/>
        <end position="39"/>
    </location>
</feature>
<dbReference type="Proteomes" id="UP000290759">
    <property type="component" value="Unassembled WGS sequence"/>
</dbReference>
<comment type="caution">
    <text evidence="9">The sequence shown here is derived from an EMBL/GenBank/DDBJ whole genome shotgun (WGS) entry which is preliminary data.</text>
</comment>
<accession>A0A4V1RU77</accession>
<dbReference type="CDD" id="cd06579">
    <property type="entry name" value="TM_PBP1_transp_AraH_like"/>
    <property type="match status" value="1"/>
</dbReference>
<reference evidence="9 10" key="2">
    <citation type="submission" date="2019-02" db="EMBL/GenBank/DDBJ databases">
        <title>'Lichenibacterium ramalinii' gen. nov. sp. nov., 'Lichenibacterium minor' gen. nov. sp. nov.</title>
        <authorList>
            <person name="Pankratov T."/>
        </authorList>
    </citation>
    <scope>NUCLEOTIDE SEQUENCE [LARGE SCALE GENOMIC DNA]</scope>
    <source>
        <strain evidence="9 10">RmlP026</strain>
    </source>
</reference>
<reference evidence="9 10" key="1">
    <citation type="submission" date="2018-12" db="EMBL/GenBank/DDBJ databases">
        <authorList>
            <person name="Grouzdev D.S."/>
            <person name="Krutkina M.S."/>
        </authorList>
    </citation>
    <scope>NUCLEOTIDE SEQUENCE [LARGE SCALE GENOMIC DNA]</scope>
    <source>
        <strain evidence="9 10">RmlP026</strain>
    </source>
</reference>
<keyword evidence="4" id="KW-0997">Cell inner membrane</keyword>
<evidence type="ECO:0000256" key="5">
    <source>
        <dbReference type="ARBA" id="ARBA00022692"/>
    </source>
</evidence>
<gene>
    <name evidence="9" type="ORF">D3273_20185</name>
</gene>
<keyword evidence="5 8" id="KW-0812">Transmembrane</keyword>
<dbReference type="InterPro" id="IPR001851">
    <property type="entry name" value="ABC_transp_permease"/>
</dbReference>
<name>A0A4V1RU77_9HYPH</name>
<feature type="transmembrane region" description="Helical" evidence="8">
    <location>
        <begin position="126"/>
        <end position="150"/>
    </location>
</feature>
<feature type="transmembrane region" description="Helical" evidence="8">
    <location>
        <begin position="45"/>
        <end position="65"/>
    </location>
</feature>
<evidence type="ECO:0000256" key="2">
    <source>
        <dbReference type="ARBA" id="ARBA00022448"/>
    </source>
</evidence>
<feature type="transmembrane region" description="Helical" evidence="8">
    <location>
        <begin position="297"/>
        <end position="316"/>
    </location>
</feature>
<dbReference type="PANTHER" id="PTHR32196:SF21">
    <property type="entry name" value="ABC TRANSPORTER PERMEASE PROTEIN YPHD-RELATED"/>
    <property type="match status" value="1"/>
</dbReference>
<evidence type="ECO:0000256" key="3">
    <source>
        <dbReference type="ARBA" id="ARBA00022475"/>
    </source>
</evidence>
<dbReference type="AlphaFoldDB" id="A0A4V1RU77"/>
<dbReference type="PANTHER" id="PTHR32196">
    <property type="entry name" value="ABC TRANSPORTER PERMEASE PROTEIN YPHD-RELATED-RELATED"/>
    <property type="match status" value="1"/>
</dbReference>
<dbReference type="Pfam" id="PF02653">
    <property type="entry name" value="BPD_transp_2"/>
    <property type="match status" value="1"/>
</dbReference>
<dbReference type="GO" id="GO:0005886">
    <property type="term" value="C:plasma membrane"/>
    <property type="evidence" value="ECO:0007669"/>
    <property type="project" value="UniProtKB-SubCell"/>
</dbReference>
<dbReference type="GO" id="GO:0022857">
    <property type="term" value="F:transmembrane transporter activity"/>
    <property type="evidence" value="ECO:0007669"/>
    <property type="project" value="InterPro"/>
</dbReference>
<evidence type="ECO:0000256" key="1">
    <source>
        <dbReference type="ARBA" id="ARBA00004651"/>
    </source>
</evidence>
<keyword evidence="6 8" id="KW-1133">Transmembrane helix</keyword>
<sequence length="321" mass="32589">MGALNAPWIDRALKRPEAAPIAFLVVISLLLALTTPGFWSSANLLNIISQVAVVGIVSLALNQVILSGEIDVSIGSLLAACAFTYASVGHLTIHPLLPLLAALGVGLGVGALNGVIVTVGRVPSIIATLGMLLGLRGVVLLIGANGVLLVPDGARAFGLGSIAGLRAPIVGLVVVFAIFDLINRNTEWGRDILAVGSNRRAADAVGLRASFVKFRCFLATGLGCGLASAIFAGQIGEIQATAATGFELQCIAAVVLGGTSITGGRGSTLAPVIGAVLVGVILNALTLNSVPGTFEQLVLGLLILLAISVDAVRFRASRRLS</sequence>
<keyword evidence="7 8" id="KW-0472">Membrane</keyword>
<keyword evidence="2" id="KW-0813">Transport</keyword>
<evidence type="ECO:0000313" key="9">
    <source>
        <dbReference type="EMBL" id="RYC30194.1"/>
    </source>
</evidence>
<evidence type="ECO:0000313" key="10">
    <source>
        <dbReference type="Proteomes" id="UP000290759"/>
    </source>
</evidence>